<organism evidence="4 5">
    <name type="scientific">Solanum pennellii</name>
    <name type="common">Tomato</name>
    <name type="synonym">Lycopersicon pennellii</name>
    <dbReference type="NCBI Taxonomy" id="28526"/>
    <lineage>
        <taxon>Eukaryota</taxon>
        <taxon>Viridiplantae</taxon>
        <taxon>Streptophyta</taxon>
        <taxon>Embryophyta</taxon>
        <taxon>Tracheophyta</taxon>
        <taxon>Spermatophyta</taxon>
        <taxon>Magnoliopsida</taxon>
        <taxon>eudicotyledons</taxon>
        <taxon>Gunneridae</taxon>
        <taxon>Pentapetalae</taxon>
        <taxon>asterids</taxon>
        <taxon>lamiids</taxon>
        <taxon>Solanales</taxon>
        <taxon>Solanaceae</taxon>
        <taxon>Solanoideae</taxon>
        <taxon>Solaneae</taxon>
        <taxon>Solanum</taxon>
        <taxon>Solanum subgen. Lycopersicon</taxon>
    </lineage>
</organism>
<keyword evidence="1" id="KW-0862">Zinc</keyword>
<protein>
    <submittedName>
        <fullName evidence="5">Uncharacterized protein LOC107003698</fullName>
    </submittedName>
</protein>
<evidence type="ECO:0000256" key="1">
    <source>
        <dbReference type="PROSITE-ProRule" id="PRU00047"/>
    </source>
</evidence>
<evidence type="ECO:0000313" key="5">
    <source>
        <dbReference type="RefSeq" id="XP_015057492.1"/>
    </source>
</evidence>
<dbReference type="InterPro" id="IPR001878">
    <property type="entry name" value="Znf_CCHC"/>
</dbReference>
<dbReference type="SUPFAM" id="SSF57756">
    <property type="entry name" value="Retrovirus zinc finger-like domains"/>
    <property type="match status" value="1"/>
</dbReference>
<dbReference type="GeneID" id="107003698"/>
<accession>A0ABM1FIW7</accession>
<feature type="compositionally biased region" description="Polar residues" evidence="2">
    <location>
        <begin position="228"/>
        <end position="237"/>
    </location>
</feature>
<feature type="domain" description="CCHC-type" evidence="3">
    <location>
        <begin position="280"/>
        <end position="295"/>
    </location>
</feature>
<keyword evidence="1" id="KW-0863">Zinc-finger</keyword>
<dbReference type="SMART" id="SM00343">
    <property type="entry name" value="ZnF_C2HC"/>
    <property type="match status" value="1"/>
</dbReference>
<dbReference type="PROSITE" id="PS50158">
    <property type="entry name" value="ZF_CCHC"/>
    <property type="match status" value="1"/>
</dbReference>
<dbReference type="Proteomes" id="UP000694930">
    <property type="component" value="Chromosome 11"/>
</dbReference>
<dbReference type="InterPro" id="IPR005162">
    <property type="entry name" value="Retrotrans_gag_dom"/>
</dbReference>
<keyword evidence="4" id="KW-1185">Reference proteome</keyword>
<feature type="region of interest" description="Disordered" evidence="2">
    <location>
        <begin position="291"/>
        <end position="331"/>
    </location>
</feature>
<keyword evidence="1" id="KW-0479">Metal-binding</keyword>
<feature type="compositionally biased region" description="Low complexity" evidence="2">
    <location>
        <begin position="303"/>
        <end position="317"/>
    </location>
</feature>
<reference evidence="5" key="2">
    <citation type="submission" date="2025-08" db="UniProtKB">
        <authorList>
            <consortium name="RefSeq"/>
        </authorList>
    </citation>
    <scope>IDENTIFICATION</scope>
</reference>
<feature type="region of interest" description="Disordered" evidence="2">
    <location>
        <begin position="176"/>
        <end position="256"/>
    </location>
</feature>
<dbReference type="InterPro" id="IPR036875">
    <property type="entry name" value="Znf_CCHC_sf"/>
</dbReference>
<dbReference type="PANTHER" id="PTHR34482">
    <property type="entry name" value="DNA DAMAGE-INDUCIBLE PROTEIN 1-LIKE"/>
    <property type="match status" value="1"/>
</dbReference>
<reference evidence="4" key="1">
    <citation type="journal article" date="2014" name="Nat. Genet.">
        <title>The genome of the stress-tolerant wild tomato species Solanum pennellii.</title>
        <authorList>
            <person name="Bolger A."/>
            <person name="Scossa F."/>
            <person name="Bolger M.E."/>
            <person name="Lanz C."/>
            <person name="Maumus F."/>
            <person name="Tohge T."/>
            <person name="Quesneville H."/>
            <person name="Alseekh S."/>
            <person name="Sorensen I."/>
            <person name="Lichtenstein G."/>
            <person name="Fich E.A."/>
            <person name="Conte M."/>
            <person name="Keller H."/>
            <person name="Schneeberger K."/>
            <person name="Schwacke R."/>
            <person name="Ofner I."/>
            <person name="Vrebalov J."/>
            <person name="Xu Y."/>
            <person name="Osorio S."/>
            <person name="Aflitos S.A."/>
            <person name="Schijlen E."/>
            <person name="Jimenez-Gomez J.M."/>
            <person name="Ryngajllo M."/>
            <person name="Kimura S."/>
            <person name="Kumar R."/>
            <person name="Koenig D."/>
            <person name="Headland L.R."/>
            <person name="Maloof J.N."/>
            <person name="Sinha N."/>
            <person name="van Ham R.C."/>
            <person name="Lankhorst R.K."/>
            <person name="Mao L."/>
            <person name="Vogel A."/>
            <person name="Arsova B."/>
            <person name="Panstruga R."/>
            <person name="Fei Z."/>
            <person name="Rose J.K."/>
            <person name="Zamir D."/>
            <person name="Carrari F."/>
            <person name="Giovannoni J.J."/>
            <person name="Weigel D."/>
            <person name="Usadel B."/>
            <person name="Fernie A.R."/>
        </authorList>
    </citation>
    <scope>NUCLEOTIDE SEQUENCE [LARGE SCALE GENOMIC DNA]</scope>
    <source>
        <strain evidence="4">cv. LA0716</strain>
    </source>
</reference>
<dbReference type="Pfam" id="PF03732">
    <property type="entry name" value="Retrotrans_gag"/>
    <property type="match status" value="1"/>
</dbReference>
<evidence type="ECO:0000259" key="3">
    <source>
        <dbReference type="PROSITE" id="PS50158"/>
    </source>
</evidence>
<gene>
    <name evidence="5" type="primary">LOC107003698</name>
</gene>
<dbReference type="RefSeq" id="XP_015057492.1">
    <property type="nucleotide sequence ID" value="XM_015202006.1"/>
</dbReference>
<dbReference type="Gene3D" id="4.10.60.10">
    <property type="entry name" value="Zinc finger, CCHC-type"/>
    <property type="match status" value="1"/>
</dbReference>
<sequence>MNTRRNAGRGRGEIAAVGNQVPPLAPATGVAMPVNQTGLTDAEVRTALAQMAQAITVQAQAKMAQTNRHEVQREKPLAHNIANRLRDFTRMNPPIFTGSKTAEDPQEFVEEDSRALGGGPITWELFKTTFLQRFFPREMKEAKVEEFINLKQGSMTVREYSLKFVKLSRYATSLVSNNRDEVEDSRKKRRVHEVRRPKPSDQAGSSSGGGRSTFGVCDQPRFKKGHQSSENSNSQRSAAPRGGRPEPKKGDGGDVQCPKKECGKCGHINSGECRLGPNACFDCGKSGHMVKDCPQNRGQAGGNAQPRPNPQNAAAAEPPKRNRFYALKGRE</sequence>
<proteinExistence type="predicted"/>
<name>A0ABM1FIW7_SOLPN</name>
<evidence type="ECO:0000256" key="2">
    <source>
        <dbReference type="SAM" id="MobiDB-lite"/>
    </source>
</evidence>
<feature type="compositionally biased region" description="Basic and acidic residues" evidence="2">
    <location>
        <begin position="243"/>
        <end position="256"/>
    </location>
</feature>
<evidence type="ECO:0000313" key="4">
    <source>
        <dbReference type="Proteomes" id="UP000694930"/>
    </source>
</evidence>
<dbReference type="PANTHER" id="PTHR34482:SF49">
    <property type="entry name" value="RETROTRANSPOSON GAG DOMAIN-CONTAINING PROTEIN"/>
    <property type="match status" value="1"/>
</dbReference>
<dbReference type="Pfam" id="PF00098">
    <property type="entry name" value="zf-CCHC"/>
    <property type="match status" value="1"/>
</dbReference>